<dbReference type="RefSeq" id="WP_148988119.1">
    <property type="nucleotide sequence ID" value="NZ_VTEV01000004.1"/>
</dbReference>
<proteinExistence type="predicted"/>
<dbReference type="OrthoDB" id="2889980at2"/>
<keyword evidence="1" id="KW-0472">Membrane</keyword>
<accession>A0A5D4SXE9</accession>
<comment type="caution">
    <text evidence="2">The sequence shown here is derived from an EMBL/GenBank/DDBJ whole genome shotgun (WGS) entry which is preliminary data.</text>
</comment>
<dbReference type="Proteomes" id="UP000322524">
    <property type="component" value="Unassembled WGS sequence"/>
</dbReference>
<protein>
    <recommendedName>
        <fullName evidence="4">DUF3221 domain-containing protein</fullName>
    </recommendedName>
</protein>
<keyword evidence="1" id="KW-1133">Transmembrane helix</keyword>
<reference evidence="2 3" key="1">
    <citation type="submission" date="2019-08" db="EMBL/GenBank/DDBJ databases">
        <title>Bacillus genomes from the desert of Cuatro Cienegas, Coahuila.</title>
        <authorList>
            <person name="Olmedo-Alvarez G."/>
        </authorList>
    </citation>
    <scope>NUCLEOTIDE SEQUENCE [LARGE SCALE GENOMIC DNA]</scope>
    <source>
        <strain evidence="2 3">CH28_1T</strain>
    </source>
</reference>
<keyword evidence="1" id="KW-0812">Transmembrane</keyword>
<name>A0A5D4SXE9_9BACI</name>
<dbReference type="AlphaFoldDB" id="A0A5D4SXE9"/>
<evidence type="ECO:0000256" key="1">
    <source>
        <dbReference type="SAM" id="Phobius"/>
    </source>
</evidence>
<evidence type="ECO:0000313" key="3">
    <source>
        <dbReference type="Proteomes" id="UP000322524"/>
    </source>
</evidence>
<evidence type="ECO:0000313" key="2">
    <source>
        <dbReference type="EMBL" id="TYS68137.1"/>
    </source>
</evidence>
<feature type="transmembrane region" description="Helical" evidence="1">
    <location>
        <begin position="9"/>
        <end position="29"/>
    </location>
</feature>
<gene>
    <name evidence="2" type="ORF">FZC76_10340</name>
</gene>
<sequence length="108" mass="12599">MTNRVKKELISLSIFLVVVVAFLSGWYVIKPDYRGKVGKLEENKFILYPTKVNPEEEPFTPEIYFLKNTKVSGKLSSIKDLDENQEVKVWIEIFEGQYIAKKIKITKK</sequence>
<organism evidence="2 3">
    <name type="scientific">Sutcliffiella horikoshii</name>
    <dbReference type="NCBI Taxonomy" id="79883"/>
    <lineage>
        <taxon>Bacteria</taxon>
        <taxon>Bacillati</taxon>
        <taxon>Bacillota</taxon>
        <taxon>Bacilli</taxon>
        <taxon>Bacillales</taxon>
        <taxon>Bacillaceae</taxon>
        <taxon>Sutcliffiella</taxon>
    </lineage>
</organism>
<evidence type="ECO:0008006" key="4">
    <source>
        <dbReference type="Google" id="ProtNLM"/>
    </source>
</evidence>
<dbReference type="EMBL" id="VTEV01000004">
    <property type="protein sequence ID" value="TYS68137.1"/>
    <property type="molecule type" value="Genomic_DNA"/>
</dbReference>